<dbReference type="InterPro" id="IPR057670">
    <property type="entry name" value="SH3_retrovirus"/>
</dbReference>
<reference evidence="3" key="2">
    <citation type="submission" date="2011-02" db="EMBL/GenBank/DDBJ databases">
        <authorList>
            <person name="MacLean D."/>
        </authorList>
    </citation>
    <scope>NUCLEOTIDE SEQUENCE</scope>
</reference>
<dbReference type="HOGENOM" id="CLU_001650_15_1_1"/>
<organism evidence="3">
    <name type="scientific">Albugo laibachii Nc14</name>
    <dbReference type="NCBI Taxonomy" id="890382"/>
    <lineage>
        <taxon>Eukaryota</taxon>
        <taxon>Sar</taxon>
        <taxon>Stramenopiles</taxon>
        <taxon>Oomycota</taxon>
        <taxon>Peronosporomycetes</taxon>
        <taxon>Albuginales</taxon>
        <taxon>Albuginaceae</taxon>
        <taxon>Albugo</taxon>
    </lineage>
</organism>
<accession>F0W848</accession>
<evidence type="ECO:0000256" key="1">
    <source>
        <dbReference type="SAM" id="MobiDB-lite"/>
    </source>
</evidence>
<name>F0W848_9STRA</name>
<evidence type="ECO:0000313" key="3">
    <source>
        <dbReference type="EMBL" id="CCA17331.1"/>
    </source>
</evidence>
<feature type="region of interest" description="Disordered" evidence="1">
    <location>
        <begin position="168"/>
        <end position="192"/>
    </location>
</feature>
<gene>
    <name evidence="3" type="primary">AlNc14C33G3025</name>
    <name evidence="3" type="ORF">ALNC14_034740</name>
</gene>
<evidence type="ECO:0000259" key="2">
    <source>
        <dbReference type="Pfam" id="PF25597"/>
    </source>
</evidence>
<sequence length="289" mass="33465">MILHMNLNESWRAKAMNTATYIINRLPCTANEKTTPQENMYRKKIGHFTFYCVWLTRVCACRQIEKAKFEKKVVPCIFLGYSEDAKGYHVWNQKPKRIERARSAKFEERPRSKVFEISYSDRAAIDQVYEDSNYDEITLEEQNDDTDVPMENIQENINQECHDTGMEEAEEERSIVPEGRQDGSNSSPIFSPYRSNAALLPGANDQEIVPYEQATALVPSNDRPCKRYRTEYEQANAALEAPATYDEALHSSEAEYWKRAIEDELSAFKNKKVWTCVDRIAMKKVIGTK</sequence>
<feature type="compositionally biased region" description="Basic and acidic residues" evidence="1">
    <location>
        <begin position="172"/>
        <end position="181"/>
    </location>
</feature>
<feature type="domain" description="Retroviral polymerase SH3-like" evidence="2">
    <location>
        <begin position="66"/>
        <end position="109"/>
    </location>
</feature>
<proteinExistence type="predicted"/>
<dbReference type="EMBL" id="FR824078">
    <property type="protein sequence ID" value="CCA17331.1"/>
    <property type="molecule type" value="Genomic_DNA"/>
</dbReference>
<dbReference type="Pfam" id="PF25597">
    <property type="entry name" value="SH3_retrovirus"/>
    <property type="match status" value="1"/>
</dbReference>
<protein>
    <submittedName>
        <fullName evidence="3">Putative polyprotein</fullName>
    </submittedName>
</protein>
<dbReference type="AlphaFoldDB" id="F0W848"/>
<reference evidence="3" key="1">
    <citation type="journal article" date="2011" name="PLoS Biol.">
        <title>Gene gain and loss during evolution of obligate parasitism in the white rust pathogen of Arabidopsis thaliana.</title>
        <authorList>
            <person name="Kemen E."/>
            <person name="Gardiner A."/>
            <person name="Schultz-Larsen T."/>
            <person name="Kemen A.C."/>
            <person name="Balmuth A.L."/>
            <person name="Robert-Seilaniantz A."/>
            <person name="Bailey K."/>
            <person name="Holub E."/>
            <person name="Studholme D.J."/>
            <person name="Maclean D."/>
            <person name="Jones J.D."/>
        </authorList>
    </citation>
    <scope>NUCLEOTIDE SEQUENCE</scope>
</reference>